<keyword evidence="2" id="KW-1185">Reference proteome</keyword>
<evidence type="ECO:0000313" key="1">
    <source>
        <dbReference type="EMBL" id="NNM74830.1"/>
    </source>
</evidence>
<dbReference type="PANTHER" id="PTHR18964:SF174">
    <property type="entry name" value="D-ALLOSE KINASE-RELATED"/>
    <property type="match status" value="1"/>
</dbReference>
<dbReference type="GO" id="GO:0004396">
    <property type="term" value="F:hexokinase activity"/>
    <property type="evidence" value="ECO:0007669"/>
    <property type="project" value="TreeGrafter"/>
</dbReference>
<dbReference type="CDD" id="cd24066">
    <property type="entry name" value="ASKHA_NBD_ROK_EcFRK-like"/>
    <property type="match status" value="1"/>
</dbReference>
<dbReference type="SUPFAM" id="SSF53067">
    <property type="entry name" value="Actin-like ATPase domain"/>
    <property type="match status" value="1"/>
</dbReference>
<dbReference type="RefSeq" id="WP_171220274.1">
    <property type="nucleotide sequence ID" value="NZ_JABEPP010000006.1"/>
</dbReference>
<gene>
    <name evidence="1" type="ORF">HJG44_20935</name>
</gene>
<protein>
    <submittedName>
        <fullName evidence="1">ROK family protein</fullName>
    </submittedName>
</protein>
<dbReference type="PANTHER" id="PTHR18964">
    <property type="entry name" value="ROK (REPRESSOR, ORF, KINASE) FAMILY"/>
    <property type="match status" value="1"/>
</dbReference>
<comment type="caution">
    <text evidence="1">The sequence shown here is derived from an EMBL/GenBank/DDBJ whole genome shotgun (WGS) entry which is preliminary data.</text>
</comment>
<dbReference type="InterPro" id="IPR000600">
    <property type="entry name" value="ROK"/>
</dbReference>
<proteinExistence type="predicted"/>
<dbReference type="Proteomes" id="UP000564885">
    <property type="component" value="Unassembled WGS sequence"/>
</dbReference>
<dbReference type="Pfam" id="PF00480">
    <property type="entry name" value="ROK"/>
    <property type="match status" value="1"/>
</dbReference>
<evidence type="ECO:0000313" key="2">
    <source>
        <dbReference type="Proteomes" id="UP000564885"/>
    </source>
</evidence>
<sequence>MLVGIDWGGTKIEGICLSGDGEILARRRVATPRGDYEACIAAIADLVAGLEAAAGLRGTVGVGIPGAISPRTGLIMNANSTWNIGRPLDRDLERALGREVRVENDANCFAVSEAVDGAGAGCAVVWGVILGTGAGSGIAIDGRALGGHNRIAGEWGHNPLPRPRDDERPGPACYCGRHGCNETFVSGTGFERDFRERTGRTLPGPDIVQLMRSGNRAARDAYEAYLDRLGRGLASVVNVLDPDIIVLGGGMSNVEELYLDLPSRIAPHVFSDSFTTPVVMHRHGDSSGVRGAAWLWK</sequence>
<reference evidence="1 2" key="1">
    <citation type="submission" date="2020-04" db="EMBL/GenBank/DDBJ databases">
        <title>Enterovirga sp. isolate from soil.</title>
        <authorList>
            <person name="Chea S."/>
            <person name="Kim D.-U."/>
        </authorList>
    </citation>
    <scope>NUCLEOTIDE SEQUENCE [LARGE SCALE GENOMIC DNA]</scope>
    <source>
        <strain evidence="1 2">DB1703</strain>
    </source>
</reference>
<dbReference type="InterPro" id="IPR043129">
    <property type="entry name" value="ATPase_NBD"/>
</dbReference>
<name>A0A849IFC4_9HYPH</name>
<organism evidence="1 2">
    <name type="scientific">Enterovirga aerilata</name>
    <dbReference type="NCBI Taxonomy" id="2730920"/>
    <lineage>
        <taxon>Bacteria</taxon>
        <taxon>Pseudomonadati</taxon>
        <taxon>Pseudomonadota</taxon>
        <taxon>Alphaproteobacteria</taxon>
        <taxon>Hyphomicrobiales</taxon>
        <taxon>Methylobacteriaceae</taxon>
        <taxon>Enterovirga</taxon>
    </lineage>
</organism>
<dbReference type="Gene3D" id="3.30.420.40">
    <property type="match status" value="2"/>
</dbReference>
<dbReference type="EMBL" id="JABEPP010000006">
    <property type="protein sequence ID" value="NNM74830.1"/>
    <property type="molecule type" value="Genomic_DNA"/>
</dbReference>
<dbReference type="AlphaFoldDB" id="A0A849IFC4"/>
<accession>A0A849IFC4</accession>